<feature type="transmembrane region" description="Helical" evidence="1">
    <location>
        <begin position="20"/>
        <end position="42"/>
    </location>
</feature>
<dbReference type="InterPro" id="IPR045584">
    <property type="entry name" value="Pilin-like"/>
</dbReference>
<evidence type="ECO:0000313" key="2">
    <source>
        <dbReference type="EMBL" id="GIG31753.1"/>
    </source>
</evidence>
<keyword evidence="1" id="KW-0812">Transmembrane</keyword>
<reference evidence="3 4" key="1">
    <citation type="submission" date="2020-07" db="EMBL/GenBank/DDBJ databases">
        <title>Sequencing the genomes of 1000 actinobacteria strains.</title>
        <authorList>
            <person name="Klenk H.-P."/>
        </authorList>
    </citation>
    <scope>NUCLEOTIDE SEQUENCE [LARGE SCALE GENOMIC DNA]</scope>
    <source>
        <strain evidence="3 4">DSM 24482</strain>
    </source>
</reference>
<dbReference type="EMBL" id="JACCBK010000001">
    <property type="protein sequence ID" value="NYD84686.1"/>
    <property type="molecule type" value="Genomic_DNA"/>
</dbReference>
<keyword evidence="1" id="KW-0472">Membrane</keyword>
<dbReference type="Pfam" id="PF17963">
    <property type="entry name" value="Big_9"/>
    <property type="match status" value="2"/>
</dbReference>
<dbReference type="SUPFAM" id="SSF54523">
    <property type="entry name" value="Pili subunits"/>
    <property type="match status" value="1"/>
</dbReference>
<evidence type="ECO:0000313" key="3">
    <source>
        <dbReference type="EMBL" id="NYD84686.1"/>
    </source>
</evidence>
<dbReference type="RefSeq" id="WP_140458998.1">
    <property type="nucleotide sequence ID" value="NZ_BAABFI010000004.1"/>
</dbReference>
<dbReference type="InterPro" id="IPR012902">
    <property type="entry name" value="N_methyl_site"/>
</dbReference>
<accession>A0A7Y9FC98</accession>
<proteinExistence type="predicted"/>
<dbReference type="AlphaFoldDB" id="A0A7Y9FC98"/>
<reference evidence="2 5" key="2">
    <citation type="submission" date="2021-01" db="EMBL/GenBank/DDBJ databases">
        <title>Whole genome shotgun sequence of Cellulomonas oligotrophica NBRC 109435.</title>
        <authorList>
            <person name="Komaki H."/>
            <person name="Tamura T."/>
        </authorList>
    </citation>
    <scope>NUCLEOTIDE SEQUENCE [LARGE SCALE GENOMIC DNA]</scope>
    <source>
        <strain evidence="2 5">NBRC 109435</strain>
    </source>
</reference>
<dbReference type="Pfam" id="PF07963">
    <property type="entry name" value="N_methyl"/>
    <property type="match status" value="1"/>
</dbReference>
<organism evidence="3 4">
    <name type="scientific">Cellulomonas oligotrophica</name>
    <dbReference type="NCBI Taxonomy" id="931536"/>
    <lineage>
        <taxon>Bacteria</taxon>
        <taxon>Bacillati</taxon>
        <taxon>Actinomycetota</taxon>
        <taxon>Actinomycetes</taxon>
        <taxon>Micrococcales</taxon>
        <taxon>Cellulomonadaceae</taxon>
        <taxon>Cellulomonas</taxon>
    </lineage>
</organism>
<protein>
    <submittedName>
        <fullName evidence="3">Prepilin-type N-terminal cleavage/methylation domain-containing protein</fullName>
    </submittedName>
</protein>
<gene>
    <name evidence="3" type="ORF">BKA21_000235</name>
    <name evidence="2" type="ORF">Col01nite_09120</name>
</gene>
<sequence>MAQPDASATTRLRTDDGFTLVEVIVALALMSLVASAALYFFLSGTRTITHQQRTQNAVVVANDAMEAAYGVVAQPVDDVSGLLVGRSEAAVTAGWSTGTTLGVEGMAATYPAWDPAGTGQGTLPVSQERSLNGVDYQVLTLVGHCYRPISNTAAACSTVPGNLTDPATVPAGYAQMLRVMVHVSWDSVQSPCGDTACSYQVASLVDPNSDLEWNNTTRPIAVDDVAVVEVGQAVTVDVVRNDVIGFVVTNPVRNVTVTGGTGTATLQADGQVRFQAPTNASGIMTFTYMLKDAAGRESNTATVRVSVMPRAVDDTATTNRATPVTIPVTTNDQGTPASVQIITQPAFGRATPSGTGVVFDPQGGVGSPWFEYQFTDTSGLVSTTARVRLTVTTYANPIALDLTVGIAATQAGSTAPIDWVTLTGNPSGYQIEVMSSDITQGKLKINGNDYNATTNRRGTQLAYAQQGNVPGYWTVQYRVWTPDGSVSSEIKTMRIILVPTPANDSVNVTSGTTNNSINVGSNDAPNNFGGTVQFRPTSTSTLASNCGTLPTTQPDLNNGIFRYNAPTLPNGTNSRTCTFTYVIQGTGQYTNLVSTPATVTIRVGR</sequence>
<keyword evidence="1" id="KW-1133">Transmembrane helix</keyword>
<name>A0A7Y9FC98_9CELL</name>
<dbReference type="NCBIfam" id="TIGR02532">
    <property type="entry name" value="IV_pilin_GFxxxE"/>
    <property type="match status" value="1"/>
</dbReference>
<dbReference type="EMBL" id="BONN01000002">
    <property type="protein sequence ID" value="GIG31753.1"/>
    <property type="molecule type" value="Genomic_DNA"/>
</dbReference>
<evidence type="ECO:0000256" key="1">
    <source>
        <dbReference type="SAM" id="Phobius"/>
    </source>
</evidence>
<keyword evidence="5" id="KW-1185">Reference proteome</keyword>
<evidence type="ECO:0000313" key="5">
    <source>
        <dbReference type="Proteomes" id="UP000618382"/>
    </source>
</evidence>
<dbReference type="Proteomes" id="UP000577956">
    <property type="component" value="Unassembled WGS sequence"/>
</dbReference>
<dbReference type="Proteomes" id="UP000618382">
    <property type="component" value="Unassembled WGS sequence"/>
</dbReference>
<evidence type="ECO:0000313" key="4">
    <source>
        <dbReference type="Proteomes" id="UP000577956"/>
    </source>
</evidence>
<comment type="caution">
    <text evidence="3">The sequence shown here is derived from an EMBL/GenBank/DDBJ whole genome shotgun (WGS) entry which is preliminary data.</text>
</comment>